<evidence type="ECO:0000313" key="1">
    <source>
        <dbReference type="EMBL" id="MFC5403371.1"/>
    </source>
</evidence>
<proteinExistence type="predicted"/>
<name>A0ABW0HQJ2_9BACL</name>
<comment type="caution">
    <text evidence="1">The sequence shown here is derived from an EMBL/GenBank/DDBJ whole genome shotgun (WGS) entry which is preliminary data.</text>
</comment>
<dbReference type="Gene3D" id="3.40.50.1860">
    <property type="match status" value="1"/>
</dbReference>
<evidence type="ECO:0000313" key="2">
    <source>
        <dbReference type="Proteomes" id="UP001596113"/>
    </source>
</evidence>
<dbReference type="InterPro" id="IPR015942">
    <property type="entry name" value="Asp/Glu/hydantoin_racemase"/>
</dbReference>
<gene>
    <name evidence="1" type="ORF">ACFPOF_11580</name>
</gene>
<dbReference type="EMBL" id="JBHSMI010000023">
    <property type="protein sequence ID" value="MFC5403371.1"/>
    <property type="molecule type" value="Genomic_DNA"/>
</dbReference>
<accession>A0ABW0HQJ2</accession>
<dbReference type="Pfam" id="PF01177">
    <property type="entry name" value="Asp_Glu_race"/>
    <property type="match status" value="1"/>
</dbReference>
<dbReference type="Proteomes" id="UP001596113">
    <property type="component" value="Unassembled WGS sequence"/>
</dbReference>
<organism evidence="1 2">
    <name type="scientific">Cohnella soli</name>
    <dbReference type="NCBI Taxonomy" id="425005"/>
    <lineage>
        <taxon>Bacteria</taxon>
        <taxon>Bacillati</taxon>
        <taxon>Bacillota</taxon>
        <taxon>Bacilli</taxon>
        <taxon>Bacillales</taxon>
        <taxon>Paenibacillaceae</taxon>
        <taxon>Cohnella</taxon>
    </lineage>
</organism>
<reference evidence="2" key="1">
    <citation type="journal article" date="2019" name="Int. J. Syst. Evol. Microbiol.">
        <title>The Global Catalogue of Microorganisms (GCM) 10K type strain sequencing project: providing services to taxonomists for standard genome sequencing and annotation.</title>
        <authorList>
            <consortium name="The Broad Institute Genomics Platform"/>
            <consortium name="The Broad Institute Genome Sequencing Center for Infectious Disease"/>
            <person name="Wu L."/>
            <person name="Ma J."/>
        </authorList>
    </citation>
    <scope>NUCLEOTIDE SEQUENCE [LARGE SCALE GENOMIC DNA]</scope>
    <source>
        <strain evidence="2">CGMCC 1.18575</strain>
    </source>
</reference>
<protein>
    <submittedName>
        <fullName evidence="1">Aspartate/glutamate racemase family protein</fullName>
    </submittedName>
</protein>
<dbReference type="InterPro" id="IPR001920">
    <property type="entry name" value="Asp/Glu_race"/>
</dbReference>
<sequence>MKKTKIGCLHAHPSNIAFIEQALAVRSGEIELRHYVDSELVNRLTGDPSFAEEHGRQGVTDQLKRIEADGADVIIVTCTNYAALLPRDRLPDDVPVVGIDGPFLKEVCRRKGRQLLLFTNPATVEGTMGRLNECAAAAGLQPNVEARLIPGTFELVMQGKKEEYEQALAAYIRALPDGETVLSVAQLSMVDVARAVSDERLARGASAIGNPLDPLVAYLEERIISDPI</sequence>
<keyword evidence="2" id="KW-1185">Reference proteome</keyword>
<dbReference type="RefSeq" id="WP_378132659.1">
    <property type="nucleotide sequence ID" value="NZ_JBHSMI010000023.1"/>
</dbReference>